<dbReference type="OrthoDB" id="9794572at2"/>
<evidence type="ECO:0000256" key="1">
    <source>
        <dbReference type="SAM" id="SignalP"/>
    </source>
</evidence>
<name>A0A290QBE4_9BACT</name>
<dbReference type="InterPro" id="IPR023296">
    <property type="entry name" value="Glyco_hydro_beta-prop_sf"/>
</dbReference>
<dbReference type="AlphaFoldDB" id="A0A290QBE4"/>
<dbReference type="EMBL" id="CP023344">
    <property type="protein sequence ID" value="ATC63546.1"/>
    <property type="molecule type" value="Genomic_DNA"/>
</dbReference>
<dbReference type="KEGG" id="vbh:CMV30_06015"/>
<organism evidence="2 3">
    <name type="scientific">Nibricoccus aquaticus</name>
    <dbReference type="NCBI Taxonomy" id="2576891"/>
    <lineage>
        <taxon>Bacteria</taxon>
        <taxon>Pseudomonadati</taxon>
        <taxon>Verrucomicrobiota</taxon>
        <taxon>Opitutia</taxon>
        <taxon>Opitutales</taxon>
        <taxon>Opitutaceae</taxon>
        <taxon>Nibricoccus</taxon>
    </lineage>
</organism>
<protein>
    <recommendedName>
        <fullName evidence="4">Sucrase</fullName>
    </recommendedName>
</protein>
<accession>A0A290QBE4</accession>
<sequence>MKTCLKSVLLLALSCAGLTSVALAAAESGAAAKTKSFIDYFLPIPAQGPLTAEAWGAPGTLPRDTRNGLEDGANRYCYWDGQIIRGADGKYRLFASRWDEPRGHHGWKDSIGVSAISEHLLGPYVDRGPMWPGNQNGRGHNVTALKLPDGRYAVVVSETRQGDVFVSDSLDGPWTHFGNIVTEGDVRKRASNYSVMLRPDGDFQIVPRSGQMLISKSGILGPYVAQGPSIYPKIPGLEQRDLEDPVIWFSGGRYHIVVNSWSQRRAYHLTSKDGISGWSLRGVAYDPRVDFVRYTDGTVNRWDKLERPAVVIENGHVVAVTLAVLDVPKDEEKGNDRHGNKVIVIPFDGAALDRDLADVAELPSEERVVNPAGK</sequence>
<keyword evidence="1" id="KW-0732">Signal</keyword>
<dbReference type="SUPFAM" id="SSF75005">
    <property type="entry name" value="Arabinanase/levansucrase/invertase"/>
    <property type="match status" value="1"/>
</dbReference>
<evidence type="ECO:0000313" key="3">
    <source>
        <dbReference type="Proteomes" id="UP000217265"/>
    </source>
</evidence>
<feature type="signal peptide" evidence="1">
    <location>
        <begin position="1"/>
        <end position="24"/>
    </location>
</feature>
<evidence type="ECO:0000313" key="2">
    <source>
        <dbReference type="EMBL" id="ATC63546.1"/>
    </source>
</evidence>
<reference evidence="2 3" key="1">
    <citation type="submission" date="2017-09" db="EMBL/GenBank/DDBJ databases">
        <title>Complete genome sequence of Verrucomicrobial strain HZ-65, isolated from freshwater.</title>
        <authorList>
            <person name="Choi A."/>
        </authorList>
    </citation>
    <scope>NUCLEOTIDE SEQUENCE [LARGE SCALE GENOMIC DNA]</scope>
    <source>
        <strain evidence="2 3">HZ-65</strain>
    </source>
</reference>
<dbReference type="Gene3D" id="2.115.10.20">
    <property type="entry name" value="Glycosyl hydrolase domain, family 43"/>
    <property type="match status" value="1"/>
</dbReference>
<dbReference type="Proteomes" id="UP000217265">
    <property type="component" value="Chromosome"/>
</dbReference>
<proteinExistence type="predicted"/>
<keyword evidence="3" id="KW-1185">Reference proteome</keyword>
<feature type="chain" id="PRO_5013375831" description="Sucrase" evidence="1">
    <location>
        <begin position="25"/>
        <end position="374"/>
    </location>
</feature>
<gene>
    <name evidence="2" type="ORF">CMV30_06015</name>
</gene>
<dbReference type="RefSeq" id="WP_096055178.1">
    <property type="nucleotide sequence ID" value="NZ_CP023344.1"/>
</dbReference>
<evidence type="ECO:0008006" key="4">
    <source>
        <dbReference type="Google" id="ProtNLM"/>
    </source>
</evidence>
<dbReference type="CDD" id="cd08994">
    <property type="entry name" value="GH43_62_32_68_117_130-like"/>
    <property type="match status" value="1"/>
</dbReference>